<dbReference type="Proteomes" id="UP000450599">
    <property type="component" value="Unassembled WGS sequence"/>
</dbReference>
<evidence type="ECO:0000313" key="5">
    <source>
        <dbReference type="EMBL" id="QJE27473.1"/>
    </source>
</evidence>
<feature type="transmembrane region" description="Helical" evidence="1">
    <location>
        <begin position="34"/>
        <end position="60"/>
    </location>
</feature>
<dbReference type="Proteomes" id="UP000471216">
    <property type="component" value="Unassembled WGS sequence"/>
</dbReference>
<keyword evidence="1" id="KW-1133">Transmembrane helix</keyword>
<reference evidence="2 6" key="1">
    <citation type="submission" date="2015-09" db="EMBL/GenBank/DDBJ databases">
        <authorList>
            <consortium name="Pathogen Informatics"/>
        </authorList>
    </citation>
    <scope>NUCLEOTIDE SEQUENCE [LARGE SCALE GENOMIC DNA]</scope>
    <source>
        <strain evidence="2 6">2789STDY5834948</strain>
    </source>
</reference>
<dbReference type="EMBL" id="CZBM01000001">
    <property type="protein sequence ID" value="CUP63099.1"/>
    <property type="molecule type" value="Genomic_DNA"/>
</dbReference>
<name>A0A174PZ41_PARDI</name>
<dbReference type="Proteomes" id="UP000095332">
    <property type="component" value="Unassembled WGS sequence"/>
</dbReference>
<evidence type="ECO:0000313" key="4">
    <source>
        <dbReference type="EMBL" id="MRZ04641.1"/>
    </source>
</evidence>
<evidence type="ECO:0000313" key="7">
    <source>
        <dbReference type="Proteomes" id="UP000450599"/>
    </source>
</evidence>
<proteinExistence type="predicted"/>
<dbReference type="EMBL" id="CP051672">
    <property type="protein sequence ID" value="QJE27473.1"/>
    <property type="molecule type" value="Genomic_DNA"/>
</dbReference>
<evidence type="ECO:0000313" key="6">
    <source>
        <dbReference type="Proteomes" id="UP000095332"/>
    </source>
</evidence>
<dbReference type="EMBL" id="WKMW01000001">
    <property type="protein sequence ID" value="MRY82688.1"/>
    <property type="molecule type" value="Genomic_DNA"/>
</dbReference>
<gene>
    <name evidence="2" type="ORF">ERS852560_00460</name>
    <name evidence="4" type="ORF">GKD54_00095</name>
    <name evidence="3" type="ORF">GKD58_00095</name>
    <name evidence="5" type="ORF">HHO38_03595</name>
</gene>
<reference evidence="5 9" key="3">
    <citation type="submission" date="2020-04" db="EMBL/GenBank/DDBJ databases">
        <title>Complete Genomes and Methylome analysis of CBBP consortium that reverse antibiotic-induced susceptibility to vancomycin-resistant Enterococcus faecium infection.</title>
        <authorList>
            <person name="Fomenkov A."/>
            <person name="Zhang Z."/>
            <person name="Pamer E."/>
            <person name="Roberts R.J."/>
        </authorList>
    </citation>
    <scope>NUCLEOTIDE SEQUENCE [LARGE SCALE GENOMIC DNA]</scope>
    <source>
        <strain evidence="9">CBBP</strain>
        <strain evidence="5">CBBP-1</strain>
    </source>
</reference>
<organism evidence="2 6">
    <name type="scientific">Parabacteroides distasonis</name>
    <dbReference type="NCBI Taxonomy" id="823"/>
    <lineage>
        <taxon>Bacteria</taxon>
        <taxon>Pseudomonadati</taxon>
        <taxon>Bacteroidota</taxon>
        <taxon>Bacteroidia</taxon>
        <taxon>Bacteroidales</taxon>
        <taxon>Tannerellaceae</taxon>
        <taxon>Parabacteroides</taxon>
    </lineage>
</organism>
<protein>
    <submittedName>
        <fullName evidence="2">Uncharacterized protein</fullName>
    </submittedName>
</protein>
<keyword evidence="1" id="KW-0472">Membrane</keyword>
<reference evidence="7 8" key="2">
    <citation type="journal article" date="2019" name="Nat. Med.">
        <title>A library of human gut bacterial isolates paired with longitudinal multiomics data enables mechanistic microbiome research.</title>
        <authorList>
            <person name="Poyet M."/>
            <person name="Groussin M."/>
            <person name="Gibbons S.M."/>
            <person name="Avila-Pacheco J."/>
            <person name="Jiang X."/>
            <person name="Kearney S.M."/>
            <person name="Perrotta A.R."/>
            <person name="Berdy B."/>
            <person name="Zhao S."/>
            <person name="Lieberman T.D."/>
            <person name="Swanson P.K."/>
            <person name="Smith M."/>
            <person name="Roesemann S."/>
            <person name="Alexander J.E."/>
            <person name="Rich S.A."/>
            <person name="Livny J."/>
            <person name="Vlamakis H."/>
            <person name="Clish C."/>
            <person name="Bullock K."/>
            <person name="Deik A."/>
            <person name="Scott J."/>
            <person name="Pierce K.A."/>
            <person name="Xavier R.J."/>
            <person name="Alm E.J."/>
        </authorList>
    </citation>
    <scope>NUCLEOTIDE SEQUENCE [LARGE SCALE GENOMIC DNA]</scope>
    <source>
        <strain evidence="4 8">BIOML-A10</strain>
        <strain evidence="3 7">BIOML-A11</strain>
    </source>
</reference>
<sequence length="65" mass="7585">MSSPGNFYNLGKIAVWLWCRLIKKKKIKYSDIIFLYSGWLFWIVGLGIGVLIIVCGYFLLIRLEN</sequence>
<evidence type="ECO:0000313" key="8">
    <source>
        <dbReference type="Proteomes" id="UP000471216"/>
    </source>
</evidence>
<evidence type="ECO:0000313" key="3">
    <source>
        <dbReference type="EMBL" id="MRY82688.1"/>
    </source>
</evidence>
<keyword evidence="1" id="KW-0812">Transmembrane</keyword>
<evidence type="ECO:0000256" key="1">
    <source>
        <dbReference type="SAM" id="Phobius"/>
    </source>
</evidence>
<dbReference type="EMBL" id="WKMX01000001">
    <property type="protein sequence ID" value="MRZ04641.1"/>
    <property type="molecule type" value="Genomic_DNA"/>
</dbReference>
<accession>A0A174PZ41</accession>
<evidence type="ECO:0000313" key="2">
    <source>
        <dbReference type="EMBL" id="CUP63099.1"/>
    </source>
</evidence>
<evidence type="ECO:0000313" key="9">
    <source>
        <dbReference type="Proteomes" id="UP000501982"/>
    </source>
</evidence>
<dbReference type="AlphaFoldDB" id="A0A174PZ41"/>
<dbReference type="Proteomes" id="UP000501982">
    <property type="component" value="Chromosome"/>
</dbReference>